<comment type="caution">
    <text evidence="2">The sequence shown here is derived from an EMBL/GenBank/DDBJ whole genome shotgun (WGS) entry which is preliminary data.</text>
</comment>
<dbReference type="AlphaFoldDB" id="A0A6V7HAI1"/>
<sequence>LVSHYEESFEESSTLAACEPRWPLSGNGTNQPNQTANNNNDDEETNERTDQPTNQS</sequence>
<accession>A0A6V7HAI1</accession>
<dbReference type="EMBL" id="CAJDYZ010009603">
    <property type="protein sequence ID" value="CAD1476844.1"/>
    <property type="molecule type" value="Genomic_DNA"/>
</dbReference>
<dbReference type="Proteomes" id="UP000752696">
    <property type="component" value="Unassembled WGS sequence"/>
</dbReference>
<organism evidence="2 3">
    <name type="scientific">Heterotrigona itama</name>
    <dbReference type="NCBI Taxonomy" id="395501"/>
    <lineage>
        <taxon>Eukaryota</taxon>
        <taxon>Metazoa</taxon>
        <taxon>Ecdysozoa</taxon>
        <taxon>Arthropoda</taxon>
        <taxon>Hexapoda</taxon>
        <taxon>Insecta</taxon>
        <taxon>Pterygota</taxon>
        <taxon>Neoptera</taxon>
        <taxon>Endopterygota</taxon>
        <taxon>Hymenoptera</taxon>
        <taxon>Apocrita</taxon>
        <taxon>Aculeata</taxon>
        <taxon>Apoidea</taxon>
        <taxon>Anthophila</taxon>
        <taxon>Apidae</taxon>
        <taxon>Heterotrigona</taxon>
    </lineage>
</organism>
<evidence type="ECO:0000313" key="3">
    <source>
        <dbReference type="Proteomes" id="UP000752696"/>
    </source>
</evidence>
<proteinExistence type="predicted"/>
<keyword evidence="3" id="KW-1185">Reference proteome</keyword>
<feature type="region of interest" description="Disordered" evidence="1">
    <location>
        <begin position="1"/>
        <end position="56"/>
    </location>
</feature>
<protein>
    <submittedName>
        <fullName evidence="2">Uncharacterized protein</fullName>
    </submittedName>
</protein>
<reference evidence="2" key="1">
    <citation type="submission" date="2020-07" db="EMBL/GenBank/DDBJ databases">
        <authorList>
            <person name="Nazaruddin N."/>
        </authorList>
    </citation>
    <scope>NUCLEOTIDE SEQUENCE</scope>
</reference>
<name>A0A6V7HAI1_9HYME</name>
<evidence type="ECO:0000313" key="2">
    <source>
        <dbReference type="EMBL" id="CAD1476844.1"/>
    </source>
</evidence>
<feature type="compositionally biased region" description="Low complexity" evidence="1">
    <location>
        <begin position="27"/>
        <end position="39"/>
    </location>
</feature>
<feature type="non-terminal residue" evidence="2">
    <location>
        <position position="1"/>
    </location>
</feature>
<evidence type="ECO:0000256" key="1">
    <source>
        <dbReference type="SAM" id="MobiDB-lite"/>
    </source>
</evidence>
<gene>
    <name evidence="2" type="ORF">MHI_LOCUS690840</name>
</gene>